<sequence length="37" mass="4230">MSLSRYLYQPRVITFSLTTYSQSIGNGTTYSLTTYSQ</sequence>
<dbReference type="EMBL" id="MH464253">
    <property type="protein sequence ID" value="AXF40824.1"/>
    <property type="molecule type" value="Genomic_DNA"/>
</dbReference>
<accession>A0A345AV91</accession>
<reference evidence="1 2" key="1">
    <citation type="submission" date="2018-06" db="EMBL/GenBank/DDBJ databases">
        <title>Characterization and genome sequence of SFPH2, a new phage.</title>
        <authorList>
            <person name="Yang C."/>
            <person name="Qiu S."/>
            <person name="Song H."/>
        </authorList>
    </citation>
    <scope>NUCLEOTIDE SEQUENCE [LARGE SCALE GENOMIC DNA]</scope>
</reference>
<proteinExistence type="predicted"/>
<evidence type="ECO:0000313" key="2">
    <source>
        <dbReference type="Proteomes" id="UP000255802"/>
    </source>
</evidence>
<dbReference type="KEGG" id="vg:54998336"/>
<dbReference type="GeneID" id="54998336"/>
<dbReference type="RefSeq" id="YP_009807455.1">
    <property type="nucleotide sequence ID" value="NC_048025.1"/>
</dbReference>
<name>A0A345AV91_9CAUD</name>
<organism evidence="1 2">
    <name type="scientific">Shigella phage SFPH2</name>
    <dbReference type="NCBI Taxonomy" id="2269380"/>
    <lineage>
        <taxon>Viruses</taxon>
        <taxon>Duplodnaviria</taxon>
        <taxon>Heunggongvirae</taxon>
        <taxon>Uroviricota</taxon>
        <taxon>Caudoviricetes</taxon>
        <taxon>Autographivirales</taxon>
        <taxon>Autotranscriptaviridae</taxon>
        <taxon>Studiervirinae</taxon>
        <taxon>Kayfunavirus</taxon>
        <taxon>Kayfunavirus SFPH2</taxon>
    </lineage>
</organism>
<evidence type="ECO:0000313" key="1">
    <source>
        <dbReference type="EMBL" id="AXF40824.1"/>
    </source>
</evidence>
<keyword evidence="2" id="KW-1185">Reference proteome</keyword>
<dbReference type="Proteomes" id="UP000255802">
    <property type="component" value="Segment"/>
</dbReference>
<protein>
    <submittedName>
        <fullName evidence="1">Uncharacterized protein</fullName>
    </submittedName>
</protein>